<evidence type="ECO:0000256" key="1">
    <source>
        <dbReference type="ARBA" id="ARBA00022723"/>
    </source>
</evidence>
<keyword evidence="5" id="KW-1185">Reference proteome</keyword>
<dbReference type="AlphaFoldDB" id="A0A2T8F4G2"/>
<evidence type="ECO:0000259" key="3">
    <source>
        <dbReference type="SMART" id="SM01007"/>
    </source>
</evidence>
<dbReference type="InterPro" id="IPR050197">
    <property type="entry name" value="Aldolase_class_II_sugar_metab"/>
</dbReference>
<comment type="caution">
    <text evidence="4">The sequence shown here is derived from an EMBL/GenBank/DDBJ whole genome shotgun (WGS) entry which is preliminary data.</text>
</comment>
<dbReference type="OrthoDB" id="9786287at2"/>
<dbReference type="RefSeq" id="WP_116574632.1">
    <property type="nucleotide sequence ID" value="NZ_QDGZ01000019.1"/>
</dbReference>
<dbReference type="GO" id="GO:0019323">
    <property type="term" value="P:pentose catabolic process"/>
    <property type="evidence" value="ECO:0007669"/>
    <property type="project" value="TreeGrafter"/>
</dbReference>
<dbReference type="PANTHER" id="PTHR22789:SF0">
    <property type="entry name" value="3-OXO-TETRONATE 4-PHOSPHATE DECARBOXYLASE-RELATED"/>
    <property type="match status" value="1"/>
</dbReference>
<name>A0A2T8F4G2_9ACTN</name>
<dbReference type="InterPro" id="IPR001303">
    <property type="entry name" value="Aldolase_II/adducin_N"/>
</dbReference>
<dbReference type="Pfam" id="PF00596">
    <property type="entry name" value="Aldolase_II"/>
    <property type="match status" value="1"/>
</dbReference>
<accession>A0A2T8F4G2</accession>
<keyword evidence="1" id="KW-0479">Metal-binding</keyword>
<dbReference type="SUPFAM" id="SSF53639">
    <property type="entry name" value="AraD/HMP-PK domain-like"/>
    <property type="match status" value="1"/>
</dbReference>
<dbReference type="SMART" id="SM01007">
    <property type="entry name" value="Aldolase_II"/>
    <property type="match status" value="1"/>
</dbReference>
<dbReference type="GO" id="GO:0005829">
    <property type="term" value="C:cytosol"/>
    <property type="evidence" value="ECO:0007669"/>
    <property type="project" value="TreeGrafter"/>
</dbReference>
<proteinExistence type="predicted"/>
<evidence type="ECO:0000256" key="2">
    <source>
        <dbReference type="ARBA" id="ARBA00023239"/>
    </source>
</evidence>
<organism evidence="4 5">
    <name type="scientific">Nocardioides gansuensis</name>
    <dbReference type="NCBI Taxonomy" id="2138300"/>
    <lineage>
        <taxon>Bacteria</taxon>
        <taxon>Bacillati</taxon>
        <taxon>Actinomycetota</taxon>
        <taxon>Actinomycetes</taxon>
        <taxon>Propionibacteriales</taxon>
        <taxon>Nocardioidaceae</taxon>
        <taxon>Nocardioides</taxon>
    </lineage>
</organism>
<dbReference type="PANTHER" id="PTHR22789">
    <property type="entry name" value="FUCULOSE PHOSPHATE ALDOLASE"/>
    <property type="match status" value="1"/>
</dbReference>
<keyword evidence="2" id="KW-0456">Lyase</keyword>
<dbReference type="GO" id="GO:0016832">
    <property type="term" value="F:aldehyde-lyase activity"/>
    <property type="evidence" value="ECO:0007669"/>
    <property type="project" value="TreeGrafter"/>
</dbReference>
<feature type="domain" description="Class II aldolase/adducin N-terminal" evidence="3">
    <location>
        <begin position="6"/>
        <end position="182"/>
    </location>
</feature>
<protein>
    <submittedName>
        <fullName evidence="4">Class II aldolase</fullName>
    </submittedName>
</protein>
<dbReference type="InterPro" id="IPR036409">
    <property type="entry name" value="Aldolase_II/adducin_N_sf"/>
</dbReference>
<dbReference type="Gene3D" id="3.40.225.10">
    <property type="entry name" value="Class II aldolase/adducin N-terminal domain"/>
    <property type="match status" value="1"/>
</dbReference>
<dbReference type="Proteomes" id="UP000246018">
    <property type="component" value="Unassembled WGS sequence"/>
</dbReference>
<reference evidence="4 5" key="1">
    <citation type="submission" date="2018-04" db="EMBL/GenBank/DDBJ databases">
        <title>Genome of Nocardioides gansuensis WSJ-1.</title>
        <authorList>
            <person name="Wu S."/>
            <person name="Wang G."/>
        </authorList>
    </citation>
    <scope>NUCLEOTIDE SEQUENCE [LARGE SCALE GENOMIC DNA]</scope>
    <source>
        <strain evidence="4 5">WSJ-1</strain>
    </source>
</reference>
<dbReference type="GO" id="GO:0046872">
    <property type="term" value="F:metal ion binding"/>
    <property type="evidence" value="ECO:0007669"/>
    <property type="project" value="UniProtKB-KW"/>
</dbReference>
<dbReference type="EMBL" id="QDGZ01000019">
    <property type="protein sequence ID" value="PVG80598.1"/>
    <property type="molecule type" value="Genomic_DNA"/>
</dbReference>
<gene>
    <name evidence="4" type="ORF">DDE18_22325</name>
</gene>
<evidence type="ECO:0000313" key="4">
    <source>
        <dbReference type="EMBL" id="PVG80598.1"/>
    </source>
</evidence>
<evidence type="ECO:0000313" key="5">
    <source>
        <dbReference type="Proteomes" id="UP000246018"/>
    </source>
</evidence>
<sequence>MTTIHQEVADAARQLAEHGLLIGTAGNVSVRDDDRVFVTASGIVLARCEPEDIVETTLDGEVVSGRLKPTSELDLHLAVYRSSFARAVVHTHAPSATAVACATNRFPSFPVLHYQQMMLGGELRIAPYATFGTPELAQAVVDALEDRQAALMAGHGSVAVGSSLAKAVDNALLVEWLAALLLRVAQVTDPLPLTEAQQIDVIRQAFALNYGTPQENRS</sequence>